<evidence type="ECO:0000313" key="1">
    <source>
        <dbReference type="EMBL" id="KAF7401835.1"/>
    </source>
</evidence>
<dbReference type="Proteomes" id="UP000617340">
    <property type="component" value="Unassembled WGS sequence"/>
</dbReference>
<dbReference type="AlphaFoldDB" id="A0A834N9L4"/>
<evidence type="ECO:0000313" key="2">
    <source>
        <dbReference type="Proteomes" id="UP000617340"/>
    </source>
</evidence>
<keyword evidence="2" id="KW-1185">Reference proteome</keyword>
<accession>A0A834N9L4</accession>
<organism evidence="1 2">
    <name type="scientific">Vespula germanica</name>
    <name type="common">German yellow jacket</name>
    <name type="synonym">Paravespula germanica</name>
    <dbReference type="NCBI Taxonomy" id="30212"/>
    <lineage>
        <taxon>Eukaryota</taxon>
        <taxon>Metazoa</taxon>
        <taxon>Ecdysozoa</taxon>
        <taxon>Arthropoda</taxon>
        <taxon>Hexapoda</taxon>
        <taxon>Insecta</taxon>
        <taxon>Pterygota</taxon>
        <taxon>Neoptera</taxon>
        <taxon>Endopterygota</taxon>
        <taxon>Hymenoptera</taxon>
        <taxon>Apocrita</taxon>
        <taxon>Aculeata</taxon>
        <taxon>Vespoidea</taxon>
        <taxon>Vespidae</taxon>
        <taxon>Vespinae</taxon>
        <taxon>Vespula</taxon>
    </lineage>
</organism>
<sequence length="121" mass="13885">MYYLWNIFPRAVSRRPVLHPESTRSRFPSAKADIERLVECTWEDGDKVSPSKAAMQLAKIYIWCKHLEKNGHNSQCTARNHTEGKSFYVVPLSSPLLPTVPGYEMNQTALTLFWIMNNAVT</sequence>
<proteinExistence type="predicted"/>
<protein>
    <submittedName>
        <fullName evidence="1">Uncharacterized protein</fullName>
    </submittedName>
</protein>
<gene>
    <name evidence="1" type="ORF">HZH68_007655</name>
</gene>
<comment type="caution">
    <text evidence="1">The sequence shown here is derived from an EMBL/GenBank/DDBJ whole genome shotgun (WGS) entry which is preliminary data.</text>
</comment>
<name>A0A834N9L4_VESGE</name>
<dbReference type="EMBL" id="JACSDZ010000006">
    <property type="protein sequence ID" value="KAF7401835.1"/>
    <property type="molecule type" value="Genomic_DNA"/>
</dbReference>
<reference evidence="1" key="1">
    <citation type="journal article" date="2020" name="G3 (Bethesda)">
        <title>High-Quality Assemblies for Three Invasive Social Wasps from the &lt;i&gt;Vespula&lt;/i&gt; Genus.</title>
        <authorList>
            <person name="Harrop T.W.R."/>
            <person name="Guhlin J."/>
            <person name="McLaughlin G.M."/>
            <person name="Permina E."/>
            <person name="Stockwell P."/>
            <person name="Gilligan J."/>
            <person name="Le Lec M.F."/>
            <person name="Gruber M.A.M."/>
            <person name="Quinn O."/>
            <person name="Lovegrove M."/>
            <person name="Duncan E.J."/>
            <person name="Remnant E.J."/>
            <person name="Van Eeckhoven J."/>
            <person name="Graham B."/>
            <person name="Knapp R.A."/>
            <person name="Langford K.W."/>
            <person name="Kronenberg Z."/>
            <person name="Press M.O."/>
            <person name="Eacker S.M."/>
            <person name="Wilson-Rankin E.E."/>
            <person name="Purcell J."/>
            <person name="Lester P.J."/>
            <person name="Dearden P.K."/>
        </authorList>
    </citation>
    <scope>NUCLEOTIDE SEQUENCE</scope>
    <source>
        <strain evidence="1">Linc-1</strain>
    </source>
</reference>